<dbReference type="PROSITE" id="PS50011">
    <property type="entry name" value="PROTEIN_KINASE_DOM"/>
    <property type="match status" value="1"/>
</dbReference>
<evidence type="ECO:0000259" key="8">
    <source>
        <dbReference type="PROSITE" id="PS50011"/>
    </source>
</evidence>
<keyword evidence="3 5" id="KW-0067">ATP-binding</keyword>
<accession>A0A7S4S633</accession>
<evidence type="ECO:0000256" key="2">
    <source>
        <dbReference type="ARBA" id="ARBA00022741"/>
    </source>
</evidence>
<dbReference type="GO" id="GO:0004674">
    <property type="term" value="F:protein serine/threonine kinase activity"/>
    <property type="evidence" value="ECO:0007669"/>
    <property type="project" value="UniProtKB-KW"/>
</dbReference>
<dbReference type="EMBL" id="HBNR01064629">
    <property type="protein sequence ID" value="CAE4635856.1"/>
    <property type="molecule type" value="Transcribed_RNA"/>
</dbReference>
<sequence>VACSLLGARALSCAVRAWIGDRRFSPPALCNDGLRDGRLMGENEWIEPHEKIGTFGGVYNLGRKLGCGSFGHVYLVVNKETGQEYAAKVESTGTKNQMIPFEAKLLRRLQGVTGFPTLHYYNVEGNYNIMVMDLLGPSLKDLFYMCFQRFSVKTVLMIIDQMLFRIQYLHSKGFIHRDIKPENFLVQCGRKANVVYIIDFGLAKRYRSAKTQQHIPYSDKKSLTGTARYASINAHSGIEQSRRDDMEAIGYVLIYFLQGQLPWQQLQADTKEEKYRLIMEAKKATPIEELCKGQPEVFAAYMRYCQGLQFEERPDYAHLRRMFKEAFQQEGFANDGIVDWMKPSLSERAKTQASEEHQDAQGGGPPVGRQGTGRAENGVEQRLSVAHAHSRGRAGSRASSRAPSEAGCQLSLQQRMISLFSQSTLAFADRQQSKNSHSVASSDMPTVRGAAMASPRSPTRAAPKRSGGSGLLASFFRCGSKAR</sequence>
<dbReference type="SMART" id="SM00220">
    <property type="entry name" value="S_TKc"/>
    <property type="match status" value="1"/>
</dbReference>
<feature type="domain" description="Protein kinase" evidence="8">
    <location>
        <begin position="59"/>
        <end position="327"/>
    </location>
</feature>
<dbReference type="EC" id="2.7.11.1" evidence="1"/>
<feature type="compositionally biased region" description="Polar residues" evidence="7">
    <location>
        <begin position="433"/>
        <end position="444"/>
    </location>
</feature>
<evidence type="ECO:0000256" key="3">
    <source>
        <dbReference type="ARBA" id="ARBA00022840"/>
    </source>
</evidence>
<dbReference type="GO" id="GO:0005524">
    <property type="term" value="F:ATP binding"/>
    <property type="evidence" value="ECO:0007669"/>
    <property type="project" value="UniProtKB-UniRule"/>
</dbReference>
<reference evidence="9" key="1">
    <citation type="submission" date="2021-01" db="EMBL/GenBank/DDBJ databases">
        <authorList>
            <person name="Corre E."/>
            <person name="Pelletier E."/>
            <person name="Niang G."/>
            <person name="Scheremetjew M."/>
            <person name="Finn R."/>
            <person name="Kale V."/>
            <person name="Holt S."/>
            <person name="Cochrane G."/>
            <person name="Meng A."/>
            <person name="Brown T."/>
            <person name="Cohen L."/>
        </authorList>
    </citation>
    <scope>NUCLEOTIDE SEQUENCE</scope>
    <source>
        <strain evidence="9">CCMP3105</strain>
    </source>
</reference>
<organism evidence="9">
    <name type="scientific">Alexandrium monilatum</name>
    <dbReference type="NCBI Taxonomy" id="311494"/>
    <lineage>
        <taxon>Eukaryota</taxon>
        <taxon>Sar</taxon>
        <taxon>Alveolata</taxon>
        <taxon>Dinophyceae</taxon>
        <taxon>Gonyaulacales</taxon>
        <taxon>Pyrocystaceae</taxon>
        <taxon>Alexandrium</taxon>
    </lineage>
</organism>
<dbReference type="InterPro" id="IPR000719">
    <property type="entry name" value="Prot_kinase_dom"/>
</dbReference>
<dbReference type="FunFam" id="1.10.510.10:FF:000596">
    <property type="entry name" value="CK1 family protein kinase"/>
    <property type="match status" value="1"/>
</dbReference>
<dbReference type="InterPro" id="IPR011009">
    <property type="entry name" value="Kinase-like_dom_sf"/>
</dbReference>
<feature type="region of interest" description="Disordered" evidence="7">
    <location>
        <begin position="431"/>
        <end position="472"/>
    </location>
</feature>
<evidence type="ECO:0000256" key="7">
    <source>
        <dbReference type="SAM" id="MobiDB-lite"/>
    </source>
</evidence>
<keyword evidence="6" id="KW-0808">Transferase</keyword>
<protein>
    <recommendedName>
        <fullName evidence="4">Casein kinase I</fullName>
        <ecNumber evidence="1">2.7.11.1</ecNumber>
    </recommendedName>
</protein>
<dbReference type="PROSITE" id="PS00108">
    <property type="entry name" value="PROTEIN_KINASE_ST"/>
    <property type="match status" value="1"/>
</dbReference>
<feature type="region of interest" description="Disordered" evidence="7">
    <location>
        <begin position="346"/>
        <end position="407"/>
    </location>
</feature>
<dbReference type="Gene3D" id="1.10.510.10">
    <property type="entry name" value="Transferase(Phosphotransferase) domain 1"/>
    <property type="match status" value="1"/>
</dbReference>
<dbReference type="PANTHER" id="PTHR11909">
    <property type="entry name" value="CASEIN KINASE-RELATED"/>
    <property type="match status" value="1"/>
</dbReference>
<comment type="similarity">
    <text evidence="6">Belongs to the protein kinase superfamily.</text>
</comment>
<feature type="non-terminal residue" evidence="9">
    <location>
        <position position="1"/>
    </location>
</feature>
<evidence type="ECO:0000256" key="5">
    <source>
        <dbReference type="PROSITE-ProRule" id="PRU10141"/>
    </source>
</evidence>
<dbReference type="InterPro" id="IPR008271">
    <property type="entry name" value="Ser/Thr_kinase_AS"/>
</dbReference>
<evidence type="ECO:0000256" key="6">
    <source>
        <dbReference type="RuleBase" id="RU000304"/>
    </source>
</evidence>
<gene>
    <name evidence="9" type="ORF">AMON00008_LOCUS45638</name>
</gene>
<evidence type="ECO:0000313" key="9">
    <source>
        <dbReference type="EMBL" id="CAE4635856.1"/>
    </source>
</evidence>
<dbReference type="InterPro" id="IPR050235">
    <property type="entry name" value="CK1_Ser-Thr_kinase"/>
</dbReference>
<proteinExistence type="inferred from homology"/>
<name>A0A7S4S633_9DINO</name>
<feature type="binding site" evidence="5">
    <location>
        <position position="88"/>
    </location>
    <ligand>
        <name>ATP</name>
        <dbReference type="ChEBI" id="CHEBI:30616"/>
    </ligand>
</feature>
<dbReference type="PROSITE" id="PS00107">
    <property type="entry name" value="PROTEIN_KINASE_ATP"/>
    <property type="match status" value="1"/>
</dbReference>
<evidence type="ECO:0000256" key="1">
    <source>
        <dbReference type="ARBA" id="ARBA00012513"/>
    </source>
</evidence>
<keyword evidence="6" id="KW-0418">Kinase</keyword>
<keyword evidence="6" id="KW-0723">Serine/threonine-protein kinase</keyword>
<evidence type="ECO:0000256" key="4">
    <source>
        <dbReference type="ARBA" id="ARBA00023860"/>
    </source>
</evidence>
<dbReference type="InterPro" id="IPR017441">
    <property type="entry name" value="Protein_kinase_ATP_BS"/>
</dbReference>
<keyword evidence="2 5" id="KW-0547">Nucleotide-binding</keyword>
<dbReference type="Pfam" id="PF00069">
    <property type="entry name" value="Pkinase"/>
    <property type="match status" value="1"/>
</dbReference>
<dbReference type="CDD" id="cd14016">
    <property type="entry name" value="STKc_CK1"/>
    <property type="match status" value="1"/>
</dbReference>
<dbReference type="AlphaFoldDB" id="A0A7S4S633"/>
<feature type="compositionally biased region" description="Basic and acidic residues" evidence="7">
    <location>
        <begin position="346"/>
        <end position="359"/>
    </location>
</feature>
<dbReference type="SUPFAM" id="SSF56112">
    <property type="entry name" value="Protein kinase-like (PK-like)"/>
    <property type="match status" value="1"/>
</dbReference>